<evidence type="ECO:0000313" key="2">
    <source>
        <dbReference type="EMBL" id="RAW48998.1"/>
    </source>
</evidence>
<gene>
    <name evidence="2" type="ORF">C4N27_10155</name>
</gene>
<reference evidence="2 3" key="1">
    <citation type="submission" date="2018-02" db="EMBL/GenBank/DDBJ databases">
        <title>Complete genome sequencing of Faecalibacterium prausnitzii strains isolated from the human gut.</title>
        <authorList>
            <person name="Fitzgerald B.C."/>
            <person name="Shkoporov A.N."/>
            <person name="Ross P.R."/>
            <person name="Hill C."/>
        </authorList>
    </citation>
    <scope>NUCLEOTIDE SEQUENCE [LARGE SCALE GENOMIC DNA]</scope>
    <source>
        <strain evidence="2 3">APC942/18-1</strain>
    </source>
</reference>
<protein>
    <recommendedName>
        <fullName evidence="4">DUF5105 domain-containing protein</fullName>
    </recommendedName>
</protein>
<keyword evidence="1" id="KW-0732">Signal</keyword>
<name>A0AAX1QGN1_9FIRM</name>
<sequence>MKKLKKLTAVLLAAVMALAMLTACGGGGSSRSEKERYISKVNSYLGKGVTNFQELTYDSTMDETVTRYKDVYEGIQDNYKDEVAIEMAKGAAKIDNDDYRVIQFKMDTDLKEEKRAEEIAKNILYEVKSESLSQNKWGVNYAWGEENTKKHERMIYIVLHLEEALTGNAE</sequence>
<accession>A0AAX1QGN1</accession>
<dbReference type="AlphaFoldDB" id="A0AAX1QGN1"/>
<evidence type="ECO:0008006" key="4">
    <source>
        <dbReference type="Google" id="ProtNLM"/>
    </source>
</evidence>
<dbReference type="RefSeq" id="WP_158395096.1">
    <property type="nucleotide sequence ID" value="NZ_CP026548.1"/>
</dbReference>
<dbReference type="PROSITE" id="PS51257">
    <property type="entry name" value="PROKAR_LIPOPROTEIN"/>
    <property type="match status" value="1"/>
</dbReference>
<evidence type="ECO:0000256" key="1">
    <source>
        <dbReference type="SAM" id="SignalP"/>
    </source>
</evidence>
<comment type="caution">
    <text evidence="2">The sequence shown here is derived from an EMBL/GenBank/DDBJ whole genome shotgun (WGS) entry which is preliminary data.</text>
</comment>
<proteinExistence type="predicted"/>
<dbReference type="EMBL" id="PRLA01000007">
    <property type="protein sequence ID" value="RAW48998.1"/>
    <property type="molecule type" value="Genomic_DNA"/>
</dbReference>
<feature type="signal peptide" evidence="1">
    <location>
        <begin position="1"/>
        <end position="25"/>
    </location>
</feature>
<evidence type="ECO:0000313" key="3">
    <source>
        <dbReference type="Proteomes" id="UP000250997"/>
    </source>
</evidence>
<feature type="chain" id="PRO_5043712972" description="DUF5105 domain-containing protein" evidence="1">
    <location>
        <begin position="26"/>
        <end position="170"/>
    </location>
</feature>
<dbReference type="Proteomes" id="UP000250997">
    <property type="component" value="Unassembled WGS sequence"/>
</dbReference>
<organism evidence="2 3">
    <name type="scientific">Faecalibacterium prausnitzii</name>
    <dbReference type="NCBI Taxonomy" id="853"/>
    <lineage>
        <taxon>Bacteria</taxon>
        <taxon>Bacillati</taxon>
        <taxon>Bacillota</taxon>
        <taxon>Clostridia</taxon>
        <taxon>Eubacteriales</taxon>
        <taxon>Oscillospiraceae</taxon>
        <taxon>Faecalibacterium</taxon>
    </lineage>
</organism>